<dbReference type="InterPro" id="IPR019775">
    <property type="entry name" value="WD40_repeat_CS"/>
</dbReference>
<dbReference type="SMART" id="SM00320">
    <property type="entry name" value="WD40"/>
    <property type="match status" value="5"/>
</dbReference>
<feature type="region of interest" description="Disordered" evidence="4">
    <location>
        <begin position="316"/>
        <end position="408"/>
    </location>
</feature>
<dbReference type="AlphaFoldDB" id="A0A4U0XEQ7"/>
<sequence length="408" mass="44203">MAARLRGRPAHAPGPTYLAYTPNGKKLITVGLNGALRVFQHGSDDEPAIIDVVTDGHTAVAATNEFIVVGAEDGSVTKYSLLTNSMEEILVRCSLPVRDVSLSKDGEWVAVASDELEVKVVNTRDMTRIMYLRDQSRPVKHVSFDVSGSMIAVSCTDGIVYIYSLSSEQPQLVKRVDGLIKTLETDAEASAKVTWHPDGRAFAAPTPTRDFQCVARSDWQRQKAFSGGHRADISAAAWSPNGALLATAGVDKSLCIWETRSQRLLKSFDDVQNAILAIDWHPADNVCSYTNNNGELFIREDFVPGEHAKHLRIALQPAPMNNEPLSEVSGNARKQGAHGDKPNGVRRSAEDQYLDDLLGPDAMSEDEAGFIEDDDGAGYAEETNHNGKRSAVTGGGRPAKPGEHTVAR</sequence>
<dbReference type="PANTHER" id="PTHR19932">
    <property type="entry name" value="WD REPEAT AND HMG-BOX DNA BINDING PROTEIN"/>
    <property type="match status" value="1"/>
</dbReference>
<evidence type="ECO:0000259" key="5">
    <source>
        <dbReference type="Pfam" id="PF24817"/>
    </source>
</evidence>
<evidence type="ECO:0000256" key="1">
    <source>
        <dbReference type="ARBA" id="ARBA00022574"/>
    </source>
</evidence>
<dbReference type="InterPro" id="IPR036322">
    <property type="entry name" value="WD40_repeat_dom_sf"/>
</dbReference>
<dbReference type="InterPro" id="IPR057646">
    <property type="entry name" value="WD40_WDHD1_1st"/>
</dbReference>
<feature type="repeat" description="WD" evidence="3">
    <location>
        <begin position="226"/>
        <end position="267"/>
    </location>
</feature>
<comment type="caution">
    <text evidence="6">The sequence shown here is derived from an EMBL/GenBank/DDBJ whole genome shotgun (WGS) entry which is preliminary data.</text>
</comment>
<dbReference type="InterPro" id="IPR001680">
    <property type="entry name" value="WD40_rpt"/>
</dbReference>
<dbReference type="PROSITE" id="PS50082">
    <property type="entry name" value="WD_REPEATS_2"/>
    <property type="match status" value="1"/>
</dbReference>
<dbReference type="Pfam" id="PF24817">
    <property type="entry name" value="WD40_WDHD1_1st"/>
    <property type="match status" value="1"/>
</dbReference>
<dbReference type="GO" id="GO:0000278">
    <property type="term" value="P:mitotic cell cycle"/>
    <property type="evidence" value="ECO:0007669"/>
    <property type="project" value="TreeGrafter"/>
</dbReference>
<feature type="domain" description="WDHD1 first WD40" evidence="5">
    <location>
        <begin position="8"/>
        <end position="296"/>
    </location>
</feature>
<name>A0A4U0XEQ7_9PEZI</name>
<evidence type="ECO:0000256" key="4">
    <source>
        <dbReference type="SAM" id="MobiDB-lite"/>
    </source>
</evidence>
<protein>
    <recommendedName>
        <fullName evidence="5">WDHD1 first WD40 domain-containing protein</fullName>
    </recommendedName>
</protein>
<dbReference type="OrthoDB" id="427368at2759"/>
<dbReference type="EMBL" id="NAJQ01000194">
    <property type="protein sequence ID" value="TKA75404.1"/>
    <property type="molecule type" value="Genomic_DNA"/>
</dbReference>
<dbReference type="InterPro" id="IPR015943">
    <property type="entry name" value="WD40/YVTN_repeat-like_dom_sf"/>
</dbReference>
<proteinExistence type="predicted"/>
<keyword evidence="2" id="KW-0677">Repeat</keyword>
<evidence type="ECO:0000313" key="6">
    <source>
        <dbReference type="EMBL" id="TKA75404.1"/>
    </source>
</evidence>
<evidence type="ECO:0000256" key="3">
    <source>
        <dbReference type="PROSITE-ProRule" id="PRU00221"/>
    </source>
</evidence>
<dbReference type="GO" id="GO:0043596">
    <property type="term" value="C:nuclear replication fork"/>
    <property type="evidence" value="ECO:0007669"/>
    <property type="project" value="TreeGrafter"/>
</dbReference>
<evidence type="ECO:0000256" key="2">
    <source>
        <dbReference type="ARBA" id="ARBA00022737"/>
    </source>
</evidence>
<evidence type="ECO:0000313" key="7">
    <source>
        <dbReference type="Proteomes" id="UP000309340"/>
    </source>
</evidence>
<keyword evidence="1 3" id="KW-0853">WD repeat</keyword>
<dbReference type="GO" id="GO:0006261">
    <property type="term" value="P:DNA-templated DNA replication"/>
    <property type="evidence" value="ECO:0007669"/>
    <property type="project" value="TreeGrafter"/>
</dbReference>
<dbReference type="Gene3D" id="2.130.10.10">
    <property type="entry name" value="YVTN repeat-like/Quinoprotein amine dehydrogenase"/>
    <property type="match status" value="2"/>
</dbReference>
<dbReference type="GO" id="GO:0006281">
    <property type="term" value="P:DNA repair"/>
    <property type="evidence" value="ECO:0007669"/>
    <property type="project" value="TreeGrafter"/>
</dbReference>
<organism evidence="6 7">
    <name type="scientific">Friedmanniomyces simplex</name>
    <dbReference type="NCBI Taxonomy" id="329884"/>
    <lineage>
        <taxon>Eukaryota</taxon>
        <taxon>Fungi</taxon>
        <taxon>Dikarya</taxon>
        <taxon>Ascomycota</taxon>
        <taxon>Pezizomycotina</taxon>
        <taxon>Dothideomycetes</taxon>
        <taxon>Dothideomycetidae</taxon>
        <taxon>Mycosphaerellales</taxon>
        <taxon>Teratosphaeriaceae</taxon>
        <taxon>Friedmanniomyces</taxon>
    </lineage>
</organism>
<keyword evidence="7" id="KW-1185">Reference proteome</keyword>
<dbReference type="STRING" id="329884.A0A4U0XEQ7"/>
<feature type="compositionally biased region" description="Basic and acidic residues" evidence="4">
    <location>
        <begin position="337"/>
        <end position="350"/>
    </location>
</feature>
<dbReference type="Proteomes" id="UP000309340">
    <property type="component" value="Unassembled WGS sequence"/>
</dbReference>
<dbReference type="PROSITE" id="PS50294">
    <property type="entry name" value="WD_REPEATS_REGION"/>
    <property type="match status" value="1"/>
</dbReference>
<dbReference type="PANTHER" id="PTHR19932:SF10">
    <property type="entry name" value="WD REPEAT AND HMG-BOX DNA-BINDING PROTEIN 1"/>
    <property type="match status" value="1"/>
</dbReference>
<dbReference type="SUPFAM" id="SSF50978">
    <property type="entry name" value="WD40 repeat-like"/>
    <property type="match status" value="1"/>
</dbReference>
<dbReference type="PROSITE" id="PS00678">
    <property type="entry name" value="WD_REPEATS_1"/>
    <property type="match status" value="1"/>
</dbReference>
<reference evidence="6 7" key="1">
    <citation type="submission" date="2017-03" db="EMBL/GenBank/DDBJ databases">
        <title>Genomes of endolithic fungi from Antarctica.</title>
        <authorList>
            <person name="Coleine C."/>
            <person name="Masonjones S."/>
            <person name="Stajich J.E."/>
        </authorList>
    </citation>
    <scope>NUCLEOTIDE SEQUENCE [LARGE SCALE GENOMIC DNA]</scope>
    <source>
        <strain evidence="6 7">CCFEE 5184</strain>
    </source>
</reference>
<accession>A0A4U0XEQ7</accession>
<gene>
    <name evidence="6" type="ORF">B0A55_05791</name>
</gene>
<dbReference type="GO" id="GO:0003682">
    <property type="term" value="F:chromatin binding"/>
    <property type="evidence" value="ECO:0007669"/>
    <property type="project" value="TreeGrafter"/>
</dbReference>
<feature type="compositionally biased region" description="Acidic residues" evidence="4">
    <location>
        <begin position="363"/>
        <end position="376"/>
    </location>
</feature>